<evidence type="ECO:0000256" key="1">
    <source>
        <dbReference type="SAM" id="Phobius"/>
    </source>
</evidence>
<feature type="transmembrane region" description="Helical" evidence="1">
    <location>
        <begin position="21"/>
        <end position="43"/>
    </location>
</feature>
<dbReference type="Proteomes" id="UP000253508">
    <property type="component" value="Unassembled WGS sequence"/>
</dbReference>
<evidence type="ECO:0000313" key="3">
    <source>
        <dbReference type="Proteomes" id="UP000253508"/>
    </source>
</evidence>
<dbReference type="EMBL" id="QORO01000001">
    <property type="protein sequence ID" value="RCK61952.1"/>
    <property type="molecule type" value="Genomic_DNA"/>
</dbReference>
<keyword evidence="1" id="KW-0812">Transmembrane</keyword>
<feature type="transmembrane region" description="Helical" evidence="1">
    <location>
        <begin position="170"/>
        <end position="192"/>
    </location>
</feature>
<feature type="transmembrane region" description="Helical" evidence="1">
    <location>
        <begin position="129"/>
        <end position="149"/>
    </location>
</feature>
<keyword evidence="1" id="KW-1133">Transmembrane helix</keyword>
<comment type="caution">
    <text evidence="2">The sequence shown here is derived from an EMBL/GenBank/DDBJ whole genome shotgun (WGS) entry which is preliminary data.</text>
</comment>
<protein>
    <submittedName>
        <fullName evidence="2">Uncharacterized protein</fullName>
    </submittedName>
</protein>
<feature type="transmembrane region" description="Helical" evidence="1">
    <location>
        <begin position="263"/>
        <end position="281"/>
    </location>
</feature>
<feature type="transmembrane region" description="Helical" evidence="1">
    <location>
        <begin position="94"/>
        <end position="123"/>
    </location>
</feature>
<evidence type="ECO:0000313" key="2">
    <source>
        <dbReference type="EMBL" id="RCK61952.1"/>
    </source>
</evidence>
<feature type="transmembrane region" description="Helical" evidence="1">
    <location>
        <begin position="232"/>
        <end position="251"/>
    </location>
</feature>
<keyword evidence="3" id="KW-1185">Reference proteome</keyword>
<dbReference type="RefSeq" id="WP_114117053.1">
    <property type="nucleotide sequence ID" value="NZ_BMHU01000004.1"/>
</dbReference>
<proteinExistence type="predicted"/>
<accession>A0A367YAA2</accession>
<feature type="transmembrane region" description="Helical" evidence="1">
    <location>
        <begin position="366"/>
        <end position="391"/>
    </location>
</feature>
<reference evidence="2 3" key="1">
    <citation type="submission" date="2018-07" db="EMBL/GenBank/DDBJ databases">
        <title>Microbacterium endoborsara sp. nov., a novel actinobacterium isolated from Borszczowia aralocaspica.</title>
        <authorList>
            <person name="An D."/>
        </authorList>
    </citation>
    <scope>NUCLEOTIDE SEQUENCE [LARGE SCALE GENOMIC DNA]</scope>
    <source>
        <strain evidence="2 3">C1.15228</strain>
    </source>
</reference>
<name>A0A367YAA2_9MICO</name>
<organism evidence="2 3">
    <name type="scientific">Microbacterium sorbitolivorans</name>
    <dbReference type="NCBI Taxonomy" id="1867410"/>
    <lineage>
        <taxon>Bacteria</taxon>
        <taxon>Bacillati</taxon>
        <taxon>Actinomycetota</taxon>
        <taxon>Actinomycetes</taxon>
        <taxon>Micrococcales</taxon>
        <taxon>Microbacteriaceae</taxon>
        <taxon>Microbacterium</taxon>
    </lineage>
</organism>
<feature type="transmembrane region" description="Helical" evidence="1">
    <location>
        <begin position="444"/>
        <end position="471"/>
    </location>
</feature>
<keyword evidence="1" id="KW-0472">Membrane</keyword>
<feature type="transmembrane region" description="Helical" evidence="1">
    <location>
        <begin position="55"/>
        <end position="74"/>
    </location>
</feature>
<dbReference type="AlphaFoldDB" id="A0A367YAA2"/>
<feature type="transmembrane region" description="Helical" evidence="1">
    <location>
        <begin position="397"/>
        <end position="423"/>
    </location>
</feature>
<feature type="transmembrane region" description="Helical" evidence="1">
    <location>
        <begin position="477"/>
        <end position="500"/>
    </location>
</feature>
<feature type="transmembrane region" description="Helical" evidence="1">
    <location>
        <begin position="293"/>
        <end position="314"/>
    </location>
</feature>
<sequence length="514" mass="51947">MVAHVLRLRLSEGASAFRLRPVSATLAFLAVAALTYGLVFGVLMLRDAPGDTARTALVVFGSVLAAGFFLAPFVSTRSDPLDPVGVSTLPLSSLALAGASTLAGLVGVPALALIAVDAAAAVVGTQLGTPAWVAGVGAALHVVSCVLLARAGFAASDRIRAGGRTREGATLAAIIAAAIVVPAVIFAVSTSWQDGTPWFAAWLVTVLGFTPLGAGASVVAAGAAFVAPLLTAGAWALALFGAWWGVCAHAFRSLPLVDTHREAGLGWLGILPSGATGAIAARSIIYWASDTRYLSNLVVVPVAGLAPVVPLLVAGVDPKIVALIPLPIIAAFLGWIAHNDLAYDSEAVWLHFVSSVRGLADRAGRLVPAAIISVPLLSATVALTASFAGAWEHLESLIGVALALTLTGFGLSSVFSVTSPYAVARPGDSPFRQPQRAGGRGVIAPGFVLIATLAIGAPTMLAAFDAIAGGADRDREALLLGAGTGVGVLLLGLVLGAVIFEKRGHRLIDVGRAA</sequence>
<gene>
    <name evidence="2" type="ORF">DTO57_04900</name>
</gene>
<feature type="transmembrane region" description="Helical" evidence="1">
    <location>
        <begin position="320"/>
        <end position="337"/>
    </location>
</feature>
<dbReference type="OrthoDB" id="3261041at2"/>
<feature type="transmembrane region" description="Helical" evidence="1">
    <location>
        <begin position="198"/>
        <end position="225"/>
    </location>
</feature>